<evidence type="ECO:0000313" key="2">
    <source>
        <dbReference type="Proteomes" id="UP000215335"/>
    </source>
</evidence>
<sequence>MPLNNGYFSTNLKGLENSVTRHFFDVGTWFCMVLNMCNKKKKLRECVPIFVFFSVSPTRKWHFSRRIRDIYSVSSFSFSLDLSGIEIRVLHVYRVAQSRRKRETLRSVERSFRDRE</sequence>
<protein>
    <submittedName>
        <fullName evidence="1">Uncharacterized protein</fullName>
    </submittedName>
</protein>
<name>A0A232F3A4_9HYME</name>
<proteinExistence type="predicted"/>
<dbReference type="EMBL" id="NNAY01001163">
    <property type="protein sequence ID" value="OXU24933.1"/>
    <property type="molecule type" value="Genomic_DNA"/>
</dbReference>
<comment type="caution">
    <text evidence="1">The sequence shown here is derived from an EMBL/GenBank/DDBJ whole genome shotgun (WGS) entry which is preliminary data.</text>
</comment>
<accession>A0A232F3A4</accession>
<dbReference type="AlphaFoldDB" id="A0A232F3A4"/>
<evidence type="ECO:0000313" key="1">
    <source>
        <dbReference type="EMBL" id="OXU24933.1"/>
    </source>
</evidence>
<gene>
    <name evidence="1" type="ORF">TSAR_015955</name>
</gene>
<reference evidence="1 2" key="1">
    <citation type="journal article" date="2017" name="Curr. Biol.">
        <title>The Evolution of Venom by Co-option of Single-Copy Genes.</title>
        <authorList>
            <person name="Martinson E.O."/>
            <person name="Mrinalini"/>
            <person name="Kelkar Y.D."/>
            <person name="Chang C.H."/>
            <person name="Werren J.H."/>
        </authorList>
    </citation>
    <scope>NUCLEOTIDE SEQUENCE [LARGE SCALE GENOMIC DNA]</scope>
    <source>
        <strain evidence="1 2">Alberta</strain>
        <tissue evidence="1">Whole body</tissue>
    </source>
</reference>
<dbReference type="Proteomes" id="UP000215335">
    <property type="component" value="Unassembled WGS sequence"/>
</dbReference>
<keyword evidence="2" id="KW-1185">Reference proteome</keyword>
<organism evidence="1 2">
    <name type="scientific">Trichomalopsis sarcophagae</name>
    <dbReference type="NCBI Taxonomy" id="543379"/>
    <lineage>
        <taxon>Eukaryota</taxon>
        <taxon>Metazoa</taxon>
        <taxon>Ecdysozoa</taxon>
        <taxon>Arthropoda</taxon>
        <taxon>Hexapoda</taxon>
        <taxon>Insecta</taxon>
        <taxon>Pterygota</taxon>
        <taxon>Neoptera</taxon>
        <taxon>Endopterygota</taxon>
        <taxon>Hymenoptera</taxon>
        <taxon>Apocrita</taxon>
        <taxon>Proctotrupomorpha</taxon>
        <taxon>Chalcidoidea</taxon>
        <taxon>Pteromalidae</taxon>
        <taxon>Pteromalinae</taxon>
        <taxon>Trichomalopsis</taxon>
    </lineage>
</organism>